<sequence length="354" mass="39010">MTGRKLVRPYLFSQVFKGTATDLDKAGLFDPVLNSDSKLFIDPLLIEGSDNPHMAAAYKQLREHFAKATKLLSASRAVNDPAWKAARRILDLGERSETCLGYGGSSTSGSGRSEEVRERILETTKQIIELGENNPEIISLMGMFEEGVGPDTISDLTTFAILPALCALTEEFCKKSGVPARRFKDYFDAELPENPIDPSKPILLVPQDILRDLPLAADWSDVARVTFENEKIRDAFNSFVGLISQMTLTEKKDAIKKTALLSLDHFRAILDAVLGSSDSYDPKADPLNLYRFREMIAGDLSVFAQPGLNVGKPSSAELQRLVLIIVASKHSLRTTTCGNSCGMKKNPSERRPRS</sequence>
<proteinExistence type="predicted"/>
<organism evidence="1 2">
    <name type="scientific">Rhizobium aouanii</name>
    <dbReference type="NCBI Taxonomy" id="3118145"/>
    <lineage>
        <taxon>Bacteria</taxon>
        <taxon>Pseudomonadati</taxon>
        <taxon>Pseudomonadota</taxon>
        <taxon>Alphaproteobacteria</taxon>
        <taxon>Hyphomicrobiales</taxon>
        <taxon>Rhizobiaceae</taxon>
        <taxon>Rhizobium/Agrobacterium group</taxon>
        <taxon>Rhizobium</taxon>
    </lineage>
</organism>
<dbReference type="RefSeq" id="WP_335916678.1">
    <property type="nucleotide sequence ID" value="NZ_JBAMYB010000032.1"/>
</dbReference>
<keyword evidence="2" id="KW-1185">Reference proteome</keyword>
<dbReference type="EMBL" id="JBAMYC010000033">
    <property type="protein sequence ID" value="MEI1252952.1"/>
    <property type="molecule type" value="Genomic_DNA"/>
</dbReference>
<evidence type="ECO:0000313" key="2">
    <source>
        <dbReference type="Proteomes" id="UP001531129"/>
    </source>
</evidence>
<comment type="caution">
    <text evidence="1">The sequence shown here is derived from an EMBL/GenBank/DDBJ whole genome shotgun (WGS) entry which is preliminary data.</text>
</comment>
<reference evidence="1 2" key="1">
    <citation type="submission" date="2024-01" db="EMBL/GenBank/DDBJ databases">
        <title>Draft genome sequences of three bacterial strains isolated from Acacia saligna represent a potential new species within the genus Rhizobium.</title>
        <authorList>
            <person name="Tambong J.T."/>
            <person name="Mnasri B."/>
        </authorList>
    </citation>
    <scope>NUCLEOTIDE SEQUENCE [LARGE SCALE GENOMIC DNA]</scope>
    <source>
        <strain evidence="1 2">1AS12I</strain>
    </source>
</reference>
<dbReference type="Proteomes" id="UP001531129">
    <property type="component" value="Unassembled WGS sequence"/>
</dbReference>
<evidence type="ECO:0000313" key="1">
    <source>
        <dbReference type="EMBL" id="MEI1252952.1"/>
    </source>
</evidence>
<protein>
    <submittedName>
        <fullName evidence="1">Uncharacterized protein</fullName>
    </submittedName>
</protein>
<name>A0ABU8CXG5_9HYPH</name>
<gene>
    <name evidence="1" type="ORF">V8Q02_33930</name>
</gene>
<accession>A0ABU8CXG5</accession>